<dbReference type="InterPro" id="IPR006462">
    <property type="entry name" value="MS5"/>
</dbReference>
<proteinExistence type="predicted"/>
<dbReference type="EMBL" id="CM002875">
    <property type="protein sequence ID" value="KFK29513.1"/>
    <property type="molecule type" value="Genomic_DNA"/>
</dbReference>
<dbReference type="Pfam" id="PF04776">
    <property type="entry name" value="protein_MS5"/>
    <property type="match status" value="2"/>
</dbReference>
<dbReference type="PANTHER" id="PTHR31260:SF28">
    <property type="entry name" value="CYSTATIN DOMAIN PROTEIN"/>
    <property type="match status" value="1"/>
</dbReference>
<dbReference type="PANTHER" id="PTHR31260">
    <property type="entry name" value="CYSTATIN/MONELLIN SUPERFAMILY PROTEIN"/>
    <property type="match status" value="1"/>
</dbReference>
<dbReference type="Gramene" id="KFK29513">
    <property type="protein sequence ID" value="KFK29513"/>
    <property type="gene ID" value="AALP_AA7G144100"/>
</dbReference>
<evidence type="ECO:0000313" key="2">
    <source>
        <dbReference type="EMBL" id="KFK29513.1"/>
    </source>
</evidence>
<name>A0A087GI11_ARAAL</name>
<feature type="domain" description="Tf2-1-like SH3-like" evidence="1">
    <location>
        <begin position="32"/>
        <end position="95"/>
    </location>
</feature>
<accession>A0A087GI11</accession>
<sequence>MLFIMQQQLLKVQQQMKQHVDGHRREVEFTVGDMVFLKIRPYRQKTLARRANEKLATRFYGPYEVEARIGLVAYELKFPPSVKIHHTFHVSQLKAVLGSGLIPIAIPPQLSEEGVLEAEPEYILGTRVNKDSVNDDDEDSQWDYEAVNDFYKGELKWLPNDTLVQSSDKHQQYYEDSDIRENEWLNLYSECAFFTLWENRLTKLKFDVPLEIKKVVVQTLRVWSDREILLQSNLHNASVRSMVQVEKPVDDDVAWSSDDDVDPVLEQKFHRQLRESDGFDLDMGMRGMGMVGLHWHNFQKGLKFQLLELVKYNSCLRGICAYYITMEAMDPADTAHFTFQTCVGPSNNEDNRIITEVCRIKPKPEGSGDDNWHWNEEAIDDFYNGELEWLSDDALTAEVQESDIRENDWLNLYTEFAYHSIGERGLTRIKSDVPLKIKKVVVQTREDVESSKKLKSENAIFYISFSDCGQTEDYRAIVRRTTDGIPGHVCLQVKVRELG</sequence>
<dbReference type="OMA" id="YNGELEW"/>
<dbReference type="OrthoDB" id="1038256at2759"/>
<evidence type="ECO:0000259" key="1">
    <source>
        <dbReference type="Pfam" id="PF24626"/>
    </source>
</evidence>
<dbReference type="Pfam" id="PF24626">
    <property type="entry name" value="SH3_Tf2-1"/>
    <property type="match status" value="1"/>
</dbReference>
<dbReference type="Proteomes" id="UP000029120">
    <property type="component" value="Chromosome 7"/>
</dbReference>
<dbReference type="NCBIfam" id="TIGR01572">
    <property type="entry name" value="A_thl_para_3677"/>
    <property type="match status" value="1"/>
</dbReference>
<dbReference type="AlphaFoldDB" id="A0A087GI11"/>
<dbReference type="InterPro" id="IPR056924">
    <property type="entry name" value="SH3_Tf2-1"/>
</dbReference>
<dbReference type="eggNOG" id="KOG0017">
    <property type="taxonomic scope" value="Eukaryota"/>
</dbReference>
<keyword evidence="3" id="KW-1185">Reference proteome</keyword>
<gene>
    <name evidence="2" type="ordered locus">AALP_Aa7g144100</name>
</gene>
<organism evidence="2 3">
    <name type="scientific">Arabis alpina</name>
    <name type="common">Alpine rock-cress</name>
    <dbReference type="NCBI Taxonomy" id="50452"/>
    <lineage>
        <taxon>Eukaryota</taxon>
        <taxon>Viridiplantae</taxon>
        <taxon>Streptophyta</taxon>
        <taxon>Embryophyta</taxon>
        <taxon>Tracheophyta</taxon>
        <taxon>Spermatophyta</taxon>
        <taxon>Magnoliopsida</taxon>
        <taxon>eudicotyledons</taxon>
        <taxon>Gunneridae</taxon>
        <taxon>Pentapetalae</taxon>
        <taxon>rosids</taxon>
        <taxon>malvids</taxon>
        <taxon>Brassicales</taxon>
        <taxon>Brassicaceae</taxon>
        <taxon>Arabideae</taxon>
        <taxon>Arabis</taxon>
    </lineage>
</organism>
<protein>
    <recommendedName>
        <fullName evidence="1">Tf2-1-like SH3-like domain-containing protein</fullName>
    </recommendedName>
</protein>
<reference evidence="3" key="1">
    <citation type="journal article" date="2015" name="Nat. Plants">
        <title>Genome expansion of Arabis alpina linked with retrotransposition and reduced symmetric DNA methylation.</title>
        <authorList>
            <person name="Willing E.M."/>
            <person name="Rawat V."/>
            <person name="Mandakova T."/>
            <person name="Maumus F."/>
            <person name="James G.V."/>
            <person name="Nordstroem K.J."/>
            <person name="Becker C."/>
            <person name="Warthmann N."/>
            <person name="Chica C."/>
            <person name="Szarzynska B."/>
            <person name="Zytnicki M."/>
            <person name="Albani M.C."/>
            <person name="Kiefer C."/>
            <person name="Bergonzi S."/>
            <person name="Castaings L."/>
            <person name="Mateos J.L."/>
            <person name="Berns M.C."/>
            <person name="Bujdoso N."/>
            <person name="Piofczyk T."/>
            <person name="de Lorenzo L."/>
            <person name="Barrero-Sicilia C."/>
            <person name="Mateos I."/>
            <person name="Piednoel M."/>
            <person name="Hagmann J."/>
            <person name="Chen-Min-Tao R."/>
            <person name="Iglesias-Fernandez R."/>
            <person name="Schuster S.C."/>
            <person name="Alonso-Blanco C."/>
            <person name="Roudier F."/>
            <person name="Carbonero P."/>
            <person name="Paz-Ares J."/>
            <person name="Davis S.J."/>
            <person name="Pecinka A."/>
            <person name="Quesneville H."/>
            <person name="Colot V."/>
            <person name="Lysak M.A."/>
            <person name="Weigel D."/>
            <person name="Coupland G."/>
            <person name="Schneeberger K."/>
        </authorList>
    </citation>
    <scope>NUCLEOTIDE SEQUENCE [LARGE SCALE GENOMIC DNA]</scope>
    <source>
        <strain evidence="3">cv. Pajares</strain>
    </source>
</reference>
<evidence type="ECO:0000313" key="3">
    <source>
        <dbReference type="Proteomes" id="UP000029120"/>
    </source>
</evidence>